<comment type="catalytic activity">
    <reaction evidence="7">
        <text>a 2'-deoxyadenosine in DNA + S-adenosyl-L-methionine = an N(6)-methyl-2'-deoxyadenosine in DNA + S-adenosyl-L-homocysteine + H(+)</text>
        <dbReference type="Rhea" id="RHEA:15197"/>
        <dbReference type="Rhea" id="RHEA-COMP:12418"/>
        <dbReference type="Rhea" id="RHEA-COMP:12419"/>
        <dbReference type="ChEBI" id="CHEBI:15378"/>
        <dbReference type="ChEBI" id="CHEBI:57856"/>
        <dbReference type="ChEBI" id="CHEBI:59789"/>
        <dbReference type="ChEBI" id="CHEBI:90615"/>
        <dbReference type="ChEBI" id="CHEBI:90616"/>
        <dbReference type="EC" id="2.1.1.72"/>
    </reaction>
</comment>
<organism evidence="11 12">
    <name type="scientific">Balneicella halophila</name>
    <dbReference type="NCBI Taxonomy" id="1537566"/>
    <lineage>
        <taxon>Bacteria</taxon>
        <taxon>Pseudomonadati</taxon>
        <taxon>Bacteroidota</taxon>
        <taxon>Bacteroidia</taxon>
        <taxon>Bacteroidales</taxon>
        <taxon>Balneicellaceae</taxon>
        <taxon>Balneicella</taxon>
    </lineage>
</organism>
<dbReference type="EMBL" id="QENZ01000004">
    <property type="protein sequence ID" value="PVX51095.1"/>
    <property type="molecule type" value="Genomic_DNA"/>
</dbReference>
<keyword evidence="4" id="KW-0949">S-adenosyl-L-methionine</keyword>
<dbReference type="RefSeq" id="WP_116496630.1">
    <property type="nucleotide sequence ID" value="NZ_QENZ01000004.1"/>
</dbReference>
<evidence type="ECO:0000256" key="4">
    <source>
        <dbReference type="ARBA" id="ARBA00022691"/>
    </source>
</evidence>
<dbReference type="Pfam" id="PF20464">
    <property type="entry name" value="MmeI_N"/>
    <property type="match status" value="1"/>
</dbReference>
<dbReference type="PROSITE" id="PS00092">
    <property type="entry name" value="N6_MTASE"/>
    <property type="match status" value="1"/>
</dbReference>
<dbReference type="InterPro" id="IPR029063">
    <property type="entry name" value="SAM-dependent_MTases_sf"/>
</dbReference>
<evidence type="ECO:0000256" key="7">
    <source>
        <dbReference type="ARBA" id="ARBA00047942"/>
    </source>
</evidence>
<evidence type="ECO:0000256" key="6">
    <source>
        <dbReference type="ARBA" id="ARBA00023125"/>
    </source>
</evidence>
<keyword evidence="2 11" id="KW-0489">Methyltransferase</keyword>
<keyword evidence="5" id="KW-0680">Restriction system</keyword>
<dbReference type="Gene3D" id="3.40.50.150">
    <property type="entry name" value="Vaccinia Virus protein VP39"/>
    <property type="match status" value="1"/>
</dbReference>
<feature type="domain" description="Type II methyltransferase M.TaqI-like" evidence="8">
    <location>
        <begin position="488"/>
        <end position="651"/>
    </location>
</feature>
<comment type="caution">
    <text evidence="11">The sequence shown here is derived from an EMBL/GenBank/DDBJ whole genome shotgun (WGS) entry which is preliminary data.</text>
</comment>
<dbReference type="SUPFAM" id="SSF53335">
    <property type="entry name" value="S-adenosyl-L-methionine-dependent methyltransferases"/>
    <property type="match status" value="1"/>
</dbReference>
<dbReference type="InterPro" id="IPR050953">
    <property type="entry name" value="N4_N6_ade-DNA_methylase"/>
</dbReference>
<dbReference type="GO" id="GO:0032259">
    <property type="term" value="P:methylation"/>
    <property type="evidence" value="ECO:0007669"/>
    <property type="project" value="UniProtKB-KW"/>
</dbReference>
<evidence type="ECO:0000256" key="2">
    <source>
        <dbReference type="ARBA" id="ARBA00022603"/>
    </source>
</evidence>
<feature type="domain" description="TaqI-like C-terminal specificity" evidence="9">
    <location>
        <begin position="779"/>
        <end position="941"/>
    </location>
</feature>
<evidence type="ECO:0000313" key="12">
    <source>
        <dbReference type="Proteomes" id="UP000251835"/>
    </source>
</evidence>
<evidence type="ECO:0000259" key="10">
    <source>
        <dbReference type="Pfam" id="PF20464"/>
    </source>
</evidence>
<dbReference type="AlphaFoldDB" id="A0A7L4UPN5"/>
<dbReference type="PANTHER" id="PTHR33841:SF1">
    <property type="entry name" value="DNA METHYLTRANSFERASE A"/>
    <property type="match status" value="1"/>
</dbReference>
<dbReference type="EC" id="2.1.1.72" evidence="1"/>
<keyword evidence="12" id="KW-1185">Reference proteome</keyword>
<keyword evidence="3" id="KW-0808">Transferase</keyword>
<name>A0A7L4UPN5_BALHA</name>
<evidence type="ECO:0000259" key="9">
    <source>
        <dbReference type="Pfam" id="PF12950"/>
    </source>
</evidence>
<gene>
    <name evidence="11" type="ORF">C7377_1428</name>
</gene>
<proteinExistence type="predicted"/>
<evidence type="ECO:0000256" key="3">
    <source>
        <dbReference type="ARBA" id="ARBA00022679"/>
    </source>
</evidence>
<evidence type="ECO:0000313" key="11">
    <source>
        <dbReference type="EMBL" id="PVX51095.1"/>
    </source>
</evidence>
<feature type="domain" description="MmeI-like N-terminal" evidence="10">
    <location>
        <begin position="37"/>
        <end position="161"/>
    </location>
</feature>
<dbReference type="PRINTS" id="PR00507">
    <property type="entry name" value="N12N6MTFRASE"/>
</dbReference>
<accession>A0A7L4UPN5</accession>
<dbReference type="InterPro" id="IPR046817">
    <property type="entry name" value="MmeI_N"/>
</dbReference>
<reference evidence="11 12" key="1">
    <citation type="submission" date="2018-05" db="EMBL/GenBank/DDBJ databases">
        <title>Genomic Encyclopedia of Type Strains, Phase IV (KMG-IV): sequencing the most valuable type-strain genomes for metagenomic binning, comparative biology and taxonomic classification.</title>
        <authorList>
            <person name="Goeker M."/>
        </authorList>
    </citation>
    <scope>NUCLEOTIDE SEQUENCE [LARGE SCALE GENOMIC DNA]</scope>
    <source>
        <strain evidence="11 12">DSM 28579</strain>
    </source>
</reference>
<dbReference type="InterPro" id="IPR011639">
    <property type="entry name" value="MethylTrfase_TaqI-like_dom"/>
</dbReference>
<dbReference type="InterPro" id="IPR025931">
    <property type="entry name" value="TaqI_C"/>
</dbReference>
<keyword evidence="6" id="KW-0238">DNA-binding</keyword>
<dbReference type="PANTHER" id="PTHR33841">
    <property type="entry name" value="DNA METHYLTRANSFERASE YEEA-RELATED"/>
    <property type="match status" value="1"/>
</dbReference>
<dbReference type="Proteomes" id="UP000251835">
    <property type="component" value="Unassembled WGS sequence"/>
</dbReference>
<evidence type="ECO:0000256" key="1">
    <source>
        <dbReference type="ARBA" id="ARBA00011900"/>
    </source>
</evidence>
<evidence type="ECO:0000259" key="8">
    <source>
        <dbReference type="Pfam" id="PF07669"/>
    </source>
</evidence>
<dbReference type="InterPro" id="IPR002052">
    <property type="entry name" value="DNA_methylase_N6_adenine_CS"/>
</dbReference>
<dbReference type="Pfam" id="PF12950">
    <property type="entry name" value="TaqI_C"/>
    <property type="match status" value="1"/>
</dbReference>
<evidence type="ECO:0000256" key="5">
    <source>
        <dbReference type="ARBA" id="ARBA00022747"/>
    </source>
</evidence>
<dbReference type="Pfam" id="PF07669">
    <property type="entry name" value="Eco57I"/>
    <property type="match status" value="1"/>
</dbReference>
<dbReference type="OrthoDB" id="32195at2"/>
<sequence>MSLFQNSVLNKYLKGLESEKVNQAYERFTSHFHNPTIQENIRNSKEEQYQGEFLIDLFVNVFGYVKNPTPDFNLTTELKNIKGSKKTDGAILKGEKALAVIELKGTKTTDLSKVETQAFGYKNNQPGCNYVITSNFEKLRFYIDNAVDFEEFNLFQLSKERFDILWLCVSSEYLLKDIPKKIKDESLTQEENVTKKLYKDYASFRNEIFDAIQKENPEYDKLTLFKKTQKLLDRFLFIFFAEDRLLLPPNSIRSIVNQWTDLRDKYDEYFPLYDRFKKYFGYMNTGHKGQQHDIFAYNGGLFAPDEILDNIKINDDLLYKHTVNLSNYDFESEVSVNILGHIFEHSLNDIDEIQAEIQGAKTDKSKTKRKKDGVFYTPKYITKYIVDNTVGKLCEEKKTELDIQEAEYDKERKGRKKATLKNLTKKLEDYRKWLLQITICDPACGSGAFLNQALEFLIAEHQYIDELQAKLFGDAMILSEVENSILENNLFGVDINEESVEIAKLSLWLRTAQKGRKLTSLNDNIKCGNSLIDDPIVAGEKAFNWKNEFPEVFAKGGFDVIIGNPPYVRVQNLDKNSVVYFEEHYKSATGKFDIYVLFNELSIELLKERGLLSFIQPHRFINADFGKGLKNVFESTQYLNKIISFSDIDIFQGATTYTAIFFLEKKVTDSIHYKEYTDKKPIYISENLDFLKNDDFIKVSYSSIKNNWEFKNEAELTLLNRLRGFKKLSDIALNISQGVIPGSDKIYYLEVIEEQGDKILVKNQLDDNKFLIEKTITKSIIKGNNIKRYALPTSDYVIIYPYTFLNNEQKLLSLKELEQNYPLAFNYLSMHKEFLINLRKKYKTNPLEWYGFHRAREMRFLEVDKLITSHTSISPSFTYATGSNYFNQNVYGIEIKKEISLIQILGILNSKLSDFYIRNTSSMINGGYFLYKTDYISNLPIITKEKSQLISLTKNALELNSKLSNHNERFLKYLSRSYRIEKFSKKLENWNELDFGGFIKELNKAIKKFGGEKLSKSDEIEWMEIFDDKKNEAFNLIKQISEVEREIDQMVYELYGLTEEEIKIVEEATA</sequence>
<dbReference type="GO" id="GO:0009007">
    <property type="term" value="F:site-specific DNA-methyltransferase (adenine-specific) activity"/>
    <property type="evidence" value="ECO:0007669"/>
    <property type="project" value="UniProtKB-EC"/>
</dbReference>
<protein>
    <recommendedName>
        <fullName evidence="1">site-specific DNA-methyltransferase (adenine-specific)</fullName>
        <ecNumber evidence="1">2.1.1.72</ecNumber>
    </recommendedName>
</protein>
<dbReference type="GO" id="GO:0009307">
    <property type="term" value="P:DNA restriction-modification system"/>
    <property type="evidence" value="ECO:0007669"/>
    <property type="project" value="UniProtKB-KW"/>
</dbReference>
<dbReference type="GO" id="GO:0003677">
    <property type="term" value="F:DNA binding"/>
    <property type="evidence" value="ECO:0007669"/>
    <property type="project" value="UniProtKB-KW"/>
</dbReference>